<reference evidence="1 2" key="1">
    <citation type="submission" date="2017-09" db="EMBL/GenBank/DDBJ databases">
        <title>Biodiversity and function of Thalassospira species in the particle-attached aromatic-hydrocarbon-degrading consortia from the surface seawater of the South China Sea.</title>
        <authorList>
            <person name="Dong C."/>
            <person name="Liu R."/>
            <person name="Shao Z."/>
        </authorList>
    </citation>
    <scope>NUCLEOTIDE SEQUENCE [LARGE SCALE GENOMIC DNA]</scope>
    <source>
        <strain evidence="1 2">CSC1P2</strain>
    </source>
</reference>
<evidence type="ECO:0000313" key="2">
    <source>
        <dbReference type="Proteomes" id="UP000233597"/>
    </source>
</evidence>
<dbReference type="EMBL" id="NWTK01000010">
    <property type="protein sequence ID" value="PKR53203.1"/>
    <property type="molecule type" value="Genomic_DNA"/>
</dbReference>
<organism evidence="1 2">
    <name type="scientific">Thalassospira marina</name>
    <dbReference type="NCBI Taxonomy" id="2048283"/>
    <lineage>
        <taxon>Bacteria</taxon>
        <taxon>Pseudomonadati</taxon>
        <taxon>Pseudomonadota</taxon>
        <taxon>Alphaproteobacteria</taxon>
        <taxon>Rhodospirillales</taxon>
        <taxon>Thalassospiraceae</taxon>
        <taxon>Thalassospira</taxon>
    </lineage>
</organism>
<comment type="caution">
    <text evidence="1">The sequence shown here is derived from an EMBL/GenBank/DDBJ whole genome shotgun (WGS) entry which is preliminary data.</text>
</comment>
<gene>
    <name evidence="1" type="ORF">COO20_16190</name>
</gene>
<sequence length="76" mass="8260">MPFSYDKAVTAFNVDDLFNSDMVVCKGGKGALRVSAAFGAFQLLPNWLGQCTGWCKTACCIDNGFFKKMDGRDHAA</sequence>
<name>A0A2N3KRT8_9PROT</name>
<protein>
    <submittedName>
        <fullName evidence="1">Uncharacterized protein</fullName>
    </submittedName>
</protein>
<dbReference type="Proteomes" id="UP000233597">
    <property type="component" value="Unassembled WGS sequence"/>
</dbReference>
<evidence type="ECO:0000313" key="1">
    <source>
        <dbReference type="EMBL" id="PKR53203.1"/>
    </source>
</evidence>
<dbReference type="AlphaFoldDB" id="A0A2N3KRT8"/>
<proteinExistence type="predicted"/>
<accession>A0A2N3KRT8</accession>